<feature type="compositionally biased region" description="Basic residues" evidence="1">
    <location>
        <begin position="26"/>
        <end position="35"/>
    </location>
</feature>
<evidence type="ECO:0000313" key="2">
    <source>
        <dbReference type="EMBL" id="EKV29132.1"/>
    </source>
</evidence>
<feature type="region of interest" description="Disordered" evidence="1">
    <location>
        <begin position="306"/>
        <end position="335"/>
    </location>
</feature>
<comment type="caution">
    <text evidence="2">The sequence shown here is derived from an EMBL/GenBank/DDBJ whole genome shotgun (WGS) entry which is preliminary data.</text>
</comment>
<accession>K9GVC6</accession>
<proteinExistence type="predicted"/>
<feature type="compositionally biased region" description="Basic and acidic residues" evidence="1">
    <location>
        <begin position="309"/>
        <end position="320"/>
    </location>
</feature>
<dbReference type="EMBL" id="ANHY01000013">
    <property type="protein sequence ID" value="EKV29132.1"/>
    <property type="molecule type" value="Genomic_DNA"/>
</dbReference>
<name>K9GVC6_9PROT</name>
<dbReference type="AlphaFoldDB" id="K9GVC6"/>
<gene>
    <name evidence="2" type="ORF">C882_0439</name>
</gene>
<organism evidence="2 3">
    <name type="scientific">Caenispirillum salinarum AK4</name>
    <dbReference type="NCBI Taxonomy" id="1238182"/>
    <lineage>
        <taxon>Bacteria</taxon>
        <taxon>Pseudomonadati</taxon>
        <taxon>Pseudomonadota</taxon>
        <taxon>Alphaproteobacteria</taxon>
        <taxon>Rhodospirillales</taxon>
        <taxon>Novispirillaceae</taxon>
        <taxon>Caenispirillum</taxon>
    </lineage>
</organism>
<dbReference type="Proteomes" id="UP000009881">
    <property type="component" value="Unassembled WGS sequence"/>
</dbReference>
<keyword evidence="3" id="KW-1185">Reference proteome</keyword>
<evidence type="ECO:0000313" key="3">
    <source>
        <dbReference type="Proteomes" id="UP000009881"/>
    </source>
</evidence>
<evidence type="ECO:0000256" key="1">
    <source>
        <dbReference type="SAM" id="MobiDB-lite"/>
    </source>
</evidence>
<feature type="region of interest" description="Disordered" evidence="1">
    <location>
        <begin position="21"/>
        <end position="45"/>
    </location>
</feature>
<protein>
    <submittedName>
        <fullName evidence="2">Uncharacterized protein</fullName>
    </submittedName>
</protein>
<sequence length="446" mass="45329">MVGVAGVLDARRGIQIGVDGADGARQGHRGARAPHGHSAVGGGRQGAVGHAQLERHRRVAVHVRQRQGRQVDVGGGFLGRGDGAAGQARGRRVVVDRRHADGADEVGVDRVGRARADGAAGVADRVQREGAVAAGGILAGVLVGDGVDERHRVGGGLARAEGHRHRAAGDADVVAAHRAAAAVQGEVLAADGHHLGRGVLQAADGEGEGTDGLGAFDGGDAVQVEQLLRRAALGEAAGGLAGIGADGGRIVDIGDVQVHGARVHDGAAGVVLNRDGDGGGVVAADVAGAGVLDVGRRVQVGVDVGGRAGEGEGARGRPADGDTAAAGSGHCARVGRQGDREDIGGIVVAHRGRRKVEVARRFLGHRYIGRQAGDGGIGVSAEQVDRIRHNRMRTANLGAASVTDPYCVRVDSYHARAAGRQVRRARHQAEGVDAHKIRSRQIHKEC</sequence>
<reference evidence="2 3" key="1">
    <citation type="journal article" date="2013" name="Genome Announc.">
        <title>Draft Genome Sequence of an Alphaproteobacterium, Caenispirillum salinarum AK4(T), Isolated from a Solar Saltern.</title>
        <authorList>
            <person name="Khatri I."/>
            <person name="Singh A."/>
            <person name="Korpole S."/>
            <person name="Pinnaka A.K."/>
            <person name="Subramanian S."/>
        </authorList>
    </citation>
    <scope>NUCLEOTIDE SEQUENCE [LARGE SCALE GENOMIC DNA]</scope>
    <source>
        <strain evidence="2 3">AK4</strain>
    </source>
</reference>